<dbReference type="AlphaFoldDB" id="X1L287"/>
<organism evidence="1">
    <name type="scientific">marine sediment metagenome</name>
    <dbReference type="NCBI Taxonomy" id="412755"/>
    <lineage>
        <taxon>unclassified sequences</taxon>
        <taxon>metagenomes</taxon>
        <taxon>ecological metagenomes</taxon>
    </lineage>
</organism>
<comment type="caution">
    <text evidence="1">The sequence shown here is derived from an EMBL/GenBank/DDBJ whole genome shotgun (WGS) entry which is preliminary data.</text>
</comment>
<reference evidence="1" key="1">
    <citation type="journal article" date="2014" name="Front. Microbiol.">
        <title>High frequency of phylogenetically diverse reductive dehalogenase-homologous genes in deep subseafloor sedimentary metagenomes.</title>
        <authorList>
            <person name="Kawai M."/>
            <person name="Futagami T."/>
            <person name="Toyoda A."/>
            <person name="Takaki Y."/>
            <person name="Nishi S."/>
            <person name="Hori S."/>
            <person name="Arai W."/>
            <person name="Tsubouchi T."/>
            <person name="Morono Y."/>
            <person name="Uchiyama I."/>
            <person name="Ito T."/>
            <person name="Fujiyama A."/>
            <person name="Inagaki F."/>
            <person name="Takami H."/>
        </authorList>
    </citation>
    <scope>NUCLEOTIDE SEQUENCE</scope>
    <source>
        <strain evidence="1">Expedition CK06-06</strain>
    </source>
</reference>
<proteinExistence type="predicted"/>
<gene>
    <name evidence="1" type="ORF">S03H2_72378</name>
</gene>
<name>X1L287_9ZZZZ</name>
<feature type="non-terminal residue" evidence="1">
    <location>
        <position position="62"/>
    </location>
</feature>
<sequence length="62" mass="7004">YLDAEVTIVTERTKVGMAILWVHPAWCVLYADVSSLMGLRIVLHAALASLFKYLYDCTFVIL</sequence>
<feature type="non-terminal residue" evidence="1">
    <location>
        <position position="1"/>
    </location>
</feature>
<protein>
    <submittedName>
        <fullName evidence="1">Uncharacterized protein</fullName>
    </submittedName>
</protein>
<evidence type="ECO:0000313" key="1">
    <source>
        <dbReference type="EMBL" id="GAH99985.1"/>
    </source>
</evidence>
<dbReference type="EMBL" id="BARU01048894">
    <property type="protein sequence ID" value="GAH99985.1"/>
    <property type="molecule type" value="Genomic_DNA"/>
</dbReference>
<accession>X1L287</accession>